<dbReference type="Proteomes" id="UP000077667">
    <property type="component" value="Chromosome"/>
</dbReference>
<dbReference type="EMBL" id="CP015772">
    <property type="protein sequence ID" value="ANH80825.1"/>
    <property type="molecule type" value="Genomic_DNA"/>
</dbReference>
<organism evidence="1 2">
    <name type="scientific">Niabella ginsenosidivorans</name>
    <dbReference type="NCBI Taxonomy" id="1176587"/>
    <lineage>
        <taxon>Bacteria</taxon>
        <taxon>Pseudomonadati</taxon>
        <taxon>Bacteroidota</taxon>
        <taxon>Chitinophagia</taxon>
        <taxon>Chitinophagales</taxon>
        <taxon>Chitinophagaceae</taxon>
        <taxon>Niabella</taxon>
    </lineage>
</organism>
<reference evidence="1 2" key="1">
    <citation type="submission" date="2016-05" db="EMBL/GenBank/DDBJ databases">
        <title>Niabella ginsenosidivorans BS26 whole genome sequencing.</title>
        <authorList>
            <person name="Im W.T."/>
            <person name="Siddiqi M.Z."/>
        </authorList>
    </citation>
    <scope>NUCLEOTIDE SEQUENCE [LARGE SCALE GENOMIC DNA]</scope>
    <source>
        <strain evidence="1 2">BS26</strain>
    </source>
</reference>
<keyword evidence="2" id="KW-1185">Reference proteome</keyword>
<gene>
    <name evidence="1" type="ORF">A8C56_07385</name>
</gene>
<evidence type="ECO:0000313" key="2">
    <source>
        <dbReference type="Proteomes" id="UP000077667"/>
    </source>
</evidence>
<proteinExistence type="predicted"/>
<dbReference type="AlphaFoldDB" id="A0A1A9I0G3"/>
<name>A0A1A9I0G3_9BACT</name>
<dbReference type="KEGG" id="nia:A8C56_07385"/>
<evidence type="ECO:0000313" key="1">
    <source>
        <dbReference type="EMBL" id="ANH80825.1"/>
    </source>
</evidence>
<protein>
    <submittedName>
        <fullName evidence="1">Uncharacterized protein</fullName>
    </submittedName>
</protein>
<accession>A0A1A9I0G3</accession>
<sequence>MGAIIAACAGINCSNAVSEIYHFCIQTRQGSYSAEKGDGCDVPFLGKENSDKGRRKGLVRCSRITVIGAETRSLSQTSTAEYRIPDRLTAVTLLKLTLP</sequence>